<feature type="signal peptide" evidence="1">
    <location>
        <begin position="1"/>
        <end position="19"/>
    </location>
</feature>
<evidence type="ECO:0000313" key="2">
    <source>
        <dbReference type="EMBL" id="SMF64229.1"/>
    </source>
</evidence>
<name>A0A1Y6CH80_9BACT</name>
<proteinExistence type="predicted"/>
<gene>
    <name evidence="2" type="ORF">SAMN06296036_12217</name>
</gene>
<dbReference type="RefSeq" id="WP_132323313.1">
    <property type="nucleotide sequence ID" value="NZ_FWZT01000022.1"/>
</dbReference>
<keyword evidence="3" id="KW-1185">Reference proteome</keyword>
<protein>
    <submittedName>
        <fullName evidence="2">Uncharacterized protein</fullName>
    </submittedName>
</protein>
<evidence type="ECO:0000313" key="3">
    <source>
        <dbReference type="Proteomes" id="UP000192907"/>
    </source>
</evidence>
<feature type="chain" id="PRO_5012961110" evidence="1">
    <location>
        <begin position="20"/>
        <end position="151"/>
    </location>
</feature>
<reference evidence="3" key="1">
    <citation type="submission" date="2017-04" db="EMBL/GenBank/DDBJ databases">
        <authorList>
            <person name="Varghese N."/>
            <person name="Submissions S."/>
        </authorList>
    </citation>
    <scope>NUCLEOTIDE SEQUENCE [LARGE SCALE GENOMIC DNA]</scope>
    <source>
        <strain evidence="3">RKEM611</strain>
    </source>
</reference>
<dbReference type="EMBL" id="FWZT01000022">
    <property type="protein sequence ID" value="SMF64229.1"/>
    <property type="molecule type" value="Genomic_DNA"/>
</dbReference>
<evidence type="ECO:0000256" key="1">
    <source>
        <dbReference type="SAM" id="SignalP"/>
    </source>
</evidence>
<accession>A0A1Y6CH80</accession>
<dbReference type="Proteomes" id="UP000192907">
    <property type="component" value="Unassembled WGS sequence"/>
</dbReference>
<dbReference type="AlphaFoldDB" id="A0A1Y6CH80"/>
<organism evidence="2 3">
    <name type="scientific">Pseudobacteriovorax antillogorgiicola</name>
    <dbReference type="NCBI Taxonomy" id="1513793"/>
    <lineage>
        <taxon>Bacteria</taxon>
        <taxon>Pseudomonadati</taxon>
        <taxon>Bdellovibrionota</taxon>
        <taxon>Oligoflexia</taxon>
        <taxon>Oligoflexales</taxon>
        <taxon>Pseudobacteriovoracaceae</taxon>
        <taxon>Pseudobacteriovorax</taxon>
    </lineage>
</organism>
<sequence>MQKIILLFVMMFLSSSTVASVKQGTMVLAKNSLRAVGKAHYTIDSRGQLTVRGKAKSWLVGTYRFDDSYEVDPTSLLSERYMILHESIAFDGLTLRVVEVNADEGFAKAKGLSKNGWVTFQFDIKGTIVDLMAVHFEASMMPIRLNLKKVS</sequence>
<keyword evidence="1" id="KW-0732">Signal</keyword>